<dbReference type="RefSeq" id="WP_125227454.1">
    <property type="nucleotide sequence ID" value="NZ_RQYT01000008.1"/>
</dbReference>
<dbReference type="SUPFAM" id="SSF53335">
    <property type="entry name" value="S-adenosyl-L-methionine-dependent methyltransferases"/>
    <property type="match status" value="1"/>
</dbReference>
<dbReference type="GO" id="GO:0032259">
    <property type="term" value="P:methylation"/>
    <property type="evidence" value="ECO:0007669"/>
    <property type="project" value="UniProtKB-KW"/>
</dbReference>
<dbReference type="Gene3D" id="3.40.50.150">
    <property type="entry name" value="Vaccinia Virus protein VP39"/>
    <property type="match status" value="1"/>
</dbReference>
<dbReference type="SUPFAM" id="SSF52540">
    <property type="entry name" value="P-loop containing nucleoside triphosphate hydrolases"/>
    <property type="match status" value="1"/>
</dbReference>
<dbReference type="Proteomes" id="UP000280935">
    <property type="component" value="Unassembled WGS sequence"/>
</dbReference>
<dbReference type="CDD" id="cd02440">
    <property type="entry name" value="AdoMet_MTases"/>
    <property type="match status" value="1"/>
</dbReference>
<dbReference type="OrthoDB" id="9795634at2"/>
<reference evidence="1 2" key="1">
    <citation type="submission" date="2018-11" db="EMBL/GenBank/DDBJ databases">
        <title>Genomes From Bacteria Associated with the Canine Oral Cavity: a Test Case for Automated Genome-Based Taxonomic Assignment.</title>
        <authorList>
            <person name="Coil D.A."/>
            <person name="Jospin G."/>
            <person name="Darling A.E."/>
            <person name="Wallis C."/>
            <person name="Davis I.J."/>
            <person name="Harris S."/>
            <person name="Eisen J.A."/>
            <person name="Holcombe L.J."/>
            <person name="O'Flynn C."/>
        </authorList>
    </citation>
    <scope>NUCLEOTIDE SEQUENCE [LARGE SCALE GENOMIC DNA]</scope>
    <source>
        <strain evidence="1 2">OH2822_COT-296</strain>
    </source>
</reference>
<accession>A0A3P1WWA4</accession>
<keyword evidence="1" id="KW-0808">Transferase</keyword>
<protein>
    <submittedName>
        <fullName evidence="1">Class I SAM-dependent methyltransferase</fullName>
    </submittedName>
</protein>
<dbReference type="GO" id="GO:0008168">
    <property type="term" value="F:methyltransferase activity"/>
    <property type="evidence" value="ECO:0007669"/>
    <property type="project" value="UniProtKB-KW"/>
</dbReference>
<dbReference type="EMBL" id="RQYT01000008">
    <property type="protein sequence ID" value="RRD50198.1"/>
    <property type="molecule type" value="Genomic_DNA"/>
</dbReference>
<evidence type="ECO:0000313" key="2">
    <source>
        <dbReference type="Proteomes" id="UP000280935"/>
    </source>
</evidence>
<keyword evidence="1" id="KW-0489">Methyltransferase</keyword>
<dbReference type="Gene3D" id="3.40.50.300">
    <property type="entry name" value="P-loop containing nucleotide triphosphate hydrolases"/>
    <property type="match status" value="1"/>
</dbReference>
<dbReference type="InterPro" id="IPR027417">
    <property type="entry name" value="P-loop_NTPase"/>
</dbReference>
<name>A0A3P1WWA4_9ACTN</name>
<dbReference type="Pfam" id="PF13489">
    <property type="entry name" value="Methyltransf_23"/>
    <property type="match status" value="1"/>
</dbReference>
<organism evidence="1 2">
    <name type="scientific">Arachnia propionica</name>
    <dbReference type="NCBI Taxonomy" id="1750"/>
    <lineage>
        <taxon>Bacteria</taxon>
        <taxon>Bacillati</taxon>
        <taxon>Actinomycetota</taxon>
        <taxon>Actinomycetes</taxon>
        <taxon>Propionibacteriales</taxon>
        <taxon>Propionibacteriaceae</taxon>
        <taxon>Arachnia</taxon>
    </lineage>
</organism>
<dbReference type="InterPro" id="IPR029063">
    <property type="entry name" value="SAM-dependent_MTases_sf"/>
</dbReference>
<dbReference type="AlphaFoldDB" id="A0A3P1WWA4"/>
<gene>
    <name evidence="1" type="ORF">EII35_05505</name>
</gene>
<comment type="caution">
    <text evidence="1">The sequence shown here is derived from an EMBL/GenBank/DDBJ whole genome shotgun (WGS) entry which is preliminary data.</text>
</comment>
<evidence type="ECO:0000313" key="1">
    <source>
        <dbReference type="EMBL" id="RRD50198.1"/>
    </source>
</evidence>
<proteinExistence type="predicted"/>
<sequence>MPGPCSLFTAPKKIDSELSEAALLIAAHDEGYRPPLLGDFSEHISDRVNLLRLALSGDGALAGLAAKGIKICASQLKTLLTFRCELLLPPFDTELVNSVCTETDLVQSWRERLRAWNGPWRPYTDDGTHVTNVDAPEKVWIVGASGAGKSMLGCSLASAGVPVFDFDQMLSSSEVISHGVSLDGISAMVRRAEAVFREGISSGTQVADLGALFLLSPTVRRTLRRVRGHVIALDGSTELLAARAFQPSHEIGLNYTFDPELHTDTFWLRRAMALSVATELLDASLSISSLHDSVAPAMELMSNNAGHLKDNFPEFEKQSYFPGISGLLDGYLTCYTPSPLSLLDIGAGSGRNLHYIMIRFPRCQAVAVEPSDSGLQQLVHNARLFGYSWRLLAIADVAEKAFSSLRECTFDTILAMTTLSHIDRRAFPGISSFLSGALSRGGYLLTSVFLEGDPGNSERESLETGHASPTSRHVRSYFRAGELVEILHRLEVKSYSEFSFLDTSHGRPHRHAVGEAIFRQHGGC</sequence>